<dbReference type="PANTHER" id="PTHR12411">
    <property type="entry name" value="CYSTEINE PROTEASE FAMILY C1-RELATED"/>
    <property type="match status" value="1"/>
</dbReference>
<evidence type="ECO:0000256" key="1">
    <source>
        <dbReference type="ARBA" id="ARBA00008455"/>
    </source>
</evidence>
<feature type="region of interest" description="Disordered" evidence="4">
    <location>
        <begin position="587"/>
        <end position="615"/>
    </location>
</feature>
<dbReference type="EC" id="3.4.22.-" evidence="7"/>
<feature type="compositionally biased region" description="Basic and acidic residues" evidence="4">
    <location>
        <begin position="1"/>
        <end position="10"/>
    </location>
</feature>
<dbReference type="GO" id="GO:0006508">
    <property type="term" value="P:proteolysis"/>
    <property type="evidence" value="ECO:0007669"/>
    <property type="project" value="UniProtKB-KW"/>
</dbReference>
<feature type="region of interest" description="Disordered" evidence="4">
    <location>
        <begin position="438"/>
        <end position="467"/>
    </location>
</feature>
<feature type="region of interest" description="Disordered" evidence="4">
    <location>
        <begin position="112"/>
        <end position="145"/>
    </location>
</feature>
<keyword evidence="7" id="KW-0645">Protease</keyword>
<dbReference type="PROSITE" id="PS00139">
    <property type="entry name" value="THIOL_PROTEASE_CYS"/>
    <property type="match status" value="1"/>
</dbReference>
<feature type="compositionally biased region" description="Basic residues" evidence="4">
    <location>
        <begin position="243"/>
        <end position="252"/>
    </location>
</feature>
<feature type="transmembrane region" description="Helical" evidence="5">
    <location>
        <begin position="294"/>
        <end position="312"/>
    </location>
</feature>
<feature type="domain" description="Peptidase C1A papain C-terminal" evidence="6">
    <location>
        <begin position="673"/>
        <end position="967"/>
    </location>
</feature>
<name>A0AAD8YN43_9STRA</name>
<keyword evidence="5" id="KW-0812">Transmembrane</keyword>
<dbReference type="InterPro" id="IPR038765">
    <property type="entry name" value="Papain-like_cys_pep_sf"/>
</dbReference>
<keyword evidence="5" id="KW-0472">Membrane</keyword>
<dbReference type="CDD" id="cd02248">
    <property type="entry name" value="Peptidase_C1A"/>
    <property type="match status" value="1"/>
</dbReference>
<feature type="compositionally biased region" description="Low complexity" evidence="4">
    <location>
        <begin position="114"/>
        <end position="125"/>
    </location>
</feature>
<evidence type="ECO:0000256" key="4">
    <source>
        <dbReference type="SAM" id="MobiDB-lite"/>
    </source>
</evidence>
<feature type="region of interest" description="Disordered" evidence="4">
    <location>
        <begin position="1"/>
        <end position="57"/>
    </location>
</feature>
<evidence type="ECO:0000256" key="2">
    <source>
        <dbReference type="ARBA" id="ARBA00023145"/>
    </source>
</evidence>
<keyword evidence="7" id="KW-0378">Hydrolase</keyword>
<reference evidence="7" key="1">
    <citation type="submission" date="2023-06" db="EMBL/GenBank/DDBJ databases">
        <title>Survivors Of The Sea: Transcriptome response of Skeletonema marinoi to long-term dormancy.</title>
        <authorList>
            <person name="Pinder M.I.M."/>
            <person name="Kourtchenko O."/>
            <person name="Robertson E.K."/>
            <person name="Larsson T."/>
            <person name="Maumus F."/>
            <person name="Osuna-Cruz C.M."/>
            <person name="Vancaester E."/>
            <person name="Stenow R."/>
            <person name="Vandepoele K."/>
            <person name="Ploug H."/>
            <person name="Bruchert V."/>
            <person name="Godhe A."/>
            <person name="Topel M."/>
        </authorList>
    </citation>
    <scope>NUCLEOTIDE SEQUENCE</scope>
    <source>
        <strain evidence="7">R05AC</strain>
    </source>
</reference>
<keyword evidence="5" id="KW-1133">Transmembrane helix</keyword>
<keyword evidence="8" id="KW-1185">Reference proteome</keyword>
<organism evidence="7 8">
    <name type="scientific">Skeletonema marinoi</name>
    <dbReference type="NCBI Taxonomy" id="267567"/>
    <lineage>
        <taxon>Eukaryota</taxon>
        <taxon>Sar</taxon>
        <taxon>Stramenopiles</taxon>
        <taxon>Ochrophyta</taxon>
        <taxon>Bacillariophyta</taxon>
        <taxon>Coscinodiscophyceae</taxon>
        <taxon>Thalassiosirophycidae</taxon>
        <taxon>Thalassiosirales</taxon>
        <taxon>Skeletonemataceae</taxon>
        <taxon>Skeletonema</taxon>
        <taxon>Skeletonema marinoi-dohrnii complex</taxon>
    </lineage>
</organism>
<keyword evidence="2" id="KW-0865">Zymogen</keyword>
<comment type="caution">
    <text evidence="7">The sequence shown here is derived from an EMBL/GenBank/DDBJ whole genome shotgun (WGS) entry which is preliminary data.</text>
</comment>
<protein>
    <submittedName>
        <fullName evidence="7">Papain family cysteine protease</fullName>
        <ecNumber evidence="7">3.4.22.-</ecNumber>
    </submittedName>
</protein>
<dbReference type="Pfam" id="PF08246">
    <property type="entry name" value="Inhibitor_I29"/>
    <property type="match status" value="1"/>
</dbReference>
<feature type="compositionally biased region" description="Basic and acidic residues" evidence="4">
    <location>
        <begin position="45"/>
        <end position="57"/>
    </location>
</feature>
<dbReference type="SUPFAM" id="SSF54001">
    <property type="entry name" value="Cysteine proteinases"/>
    <property type="match status" value="1"/>
</dbReference>
<proteinExistence type="inferred from homology"/>
<dbReference type="SMART" id="SM00645">
    <property type="entry name" value="Pept_C1"/>
    <property type="match status" value="1"/>
</dbReference>
<evidence type="ECO:0000259" key="6">
    <source>
        <dbReference type="SMART" id="SM00645"/>
    </source>
</evidence>
<dbReference type="GO" id="GO:0008234">
    <property type="term" value="F:cysteine-type peptidase activity"/>
    <property type="evidence" value="ECO:0007669"/>
    <property type="project" value="InterPro"/>
</dbReference>
<dbReference type="InterPro" id="IPR013128">
    <property type="entry name" value="Peptidase_C1A"/>
</dbReference>
<dbReference type="Gene3D" id="3.90.70.10">
    <property type="entry name" value="Cysteine proteinases"/>
    <property type="match status" value="1"/>
</dbReference>
<dbReference type="Gene3D" id="1.10.287.2250">
    <property type="match status" value="1"/>
</dbReference>
<dbReference type="InterPro" id="IPR025660">
    <property type="entry name" value="Pept_his_AS"/>
</dbReference>
<dbReference type="PROSITE" id="PS00639">
    <property type="entry name" value="THIOL_PROTEASE_HIS"/>
    <property type="match status" value="1"/>
</dbReference>
<dbReference type="InterPro" id="IPR039417">
    <property type="entry name" value="Peptidase_C1A_papain-like"/>
</dbReference>
<accession>A0AAD8YN43</accession>
<dbReference type="Pfam" id="PF00112">
    <property type="entry name" value="Peptidase_C1"/>
    <property type="match status" value="1"/>
</dbReference>
<evidence type="ECO:0000256" key="3">
    <source>
        <dbReference type="ARBA" id="ARBA00023157"/>
    </source>
</evidence>
<gene>
    <name evidence="7" type="ORF">QTG54_000443</name>
</gene>
<evidence type="ECO:0000313" key="8">
    <source>
        <dbReference type="Proteomes" id="UP001224775"/>
    </source>
</evidence>
<evidence type="ECO:0000313" key="7">
    <source>
        <dbReference type="EMBL" id="KAK1748504.1"/>
    </source>
</evidence>
<feature type="region of interest" description="Disordered" evidence="4">
    <location>
        <begin position="229"/>
        <end position="254"/>
    </location>
</feature>
<dbReference type="InterPro" id="IPR000169">
    <property type="entry name" value="Pept_cys_AS"/>
</dbReference>
<sequence>MNERISHVGDDTVVAPLPHHQRPLYASDEDESDNDAAAAETTPLEFKRPLHEHSRNHLIMEEHLVEDTDAESENDDEMMNPYVMNPSFQSVNERSRNLDSAALLPPSMELANVSTTQRQQPQSSPDNQMDKFDPYSPTRRIGRKDLDDMQLEMEEESIDFMSPTPMKNNPSYNKPKFTMFGPLVHEQQSKSLKERDLGGSKIAILPSHHHHHNNVTQRQSHYSNSNAEYGEAMPLSGNPPSAARRRKHHQHHGQGTLGAIKALGGDTLSWVRGDYGYRHPFSHTSRRQYSRPSWLAYFRLFVVVLATIFALSTMTMMKHMLFNEIDTSSTVVKYQQEAEAEKSARSNGNPDLLVLEKIENARLKAREKKQHWWNRKKAIDGDVDVELGEKGIAFESGSEMGHNQAAAAATVNNKDAFQGVIVESAEDGTLLIKLPPPRMHLEQPSASKGSPQGGLAEKKEEQQDESVLIKLPYPEQRRTLSEKPDFSKGLKFSPLPFIEHKDKRHDHGLSVLESLRSEFDSWTLQHEKTYSSHNEKEHRFQIWRSSHKRIQKKNRMHGPCRLTGKAVFGHGPFRYQGPKFHKKHAETAQASKTMRGIPPSRQTTGEIKSPSVGSLKRHPNIQRKLEEHVSMKYEGNFVSGCRSWLDVSCILRKIFGYSVMGGTMEPVYDENSYPSAIDWRAMGIVSSVHSQESCGACWAITATETIESAYAIATGKLINLAEEEVIACDGTCEMCSGGWPQNAYEYVMKHNGLPKRSSNYDADFLLTLTSVINEGSDEMSEYETSSYFGQICPAGTREGGDESNSHSGDNQYGTGSSATRYGQIKGYGYATDRCVCYSDGSGCDCDNQNEKTAVLNIASYGPATVCLEASTWADYSYGIITSASGCTSGFSDMNHCVEVVGYAFTDVSNDEDNNSNSHSGDGGGGGKREGYWIVKNQWSTYWGMGGYAYVAMGDNTCGILNDMTQVYMEN</sequence>
<dbReference type="Proteomes" id="UP001224775">
    <property type="component" value="Unassembled WGS sequence"/>
</dbReference>
<dbReference type="AlphaFoldDB" id="A0AAD8YN43"/>
<dbReference type="EMBL" id="JATAAI010000001">
    <property type="protein sequence ID" value="KAK1748504.1"/>
    <property type="molecule type" value="Genomic_DNA"/>
</dbReference>
<keyword evidence="3" id="KW-1015">Disulfide bond</keyword>
<dbReference type="InterPro" id="IPR013201">
    <property type="entry name" value="Prot_inhib_I29"/>
</dbReference>
<dbReference type="InterPro" id="IPR000668">
    <property type="entry name" value="Peptidase_C1A_C"/>
</dbReference>
<comment type="similarity">
    <text evidence="1">Belongs to the peptidase C1 family.</text>
</comment>
<evidence type="ECO:0000256" key="5">
    <source>
        <dbReference type="SAM" id="Phobius"/>
    </source>
</evidence>